<accession>A0A853I7F2</accession>
<evidence type="ECO:0000313" key="2">
    <source>
        <dbReference type="EMBL" id="NYZ69840.1"/>
    </source>
</evidence>
<gene>
    <name evidence="2" type="ORF">H0A36_27900</name>
</gene>
<name>A0A853I7F2_9GAMM</name>
<proteinExistence type="predicted"/>
<dbReference type="EMBL" id="JACCKB010000161">
    <property type="protein sequence ID" value="NYZ69840.1"/>
    <property type="molecule type" value="Genomic_DNA"/>
</dbReference>
<keyword evidence="2" id="KW-0378">Hydrolase</keyword>
<feature type="region of interest" description="Disordered" evidence="1">
    <location>
        <begin position="1"/>
        <end position="27"/>
    </location>
</feature>
<protein>
    <submittedName>
        <fullName evidence="2">HNH endonuclease</fullName>
    </submittedName>
</protein>
<dbReference type="Proteomes" id="UP000569732">
    <property type="component" value="Unassembled WGS sequence"/>
</dbReference>
<dbReference type="RefSeq" id="WP_180571810.1">
    <property type="nucleotide sequence ID" value="NZ_JACCKB010000161.1"/>
</dbReference>
<feature type="non-terminal residue" evidence="2">
    <location>
        <position position="1"/>
    </location>
</feature>
<dbReference type="AlphaFoldDB" id="A0A853I7F2"/>
<keyword evidence="2" id="KW-0255">Endonuclease</keyword>
<dbReference type="Gene3D" id="1.10.30.50">
    <property type="match status" value="1"/>
</dbReference>
<keyword evidence="3" id="KW-1185">Reference proteome</keyword>
<dbReference type="InterPro" id="IPR044925">
    <property type="entry name" value="His-Me_finger_sf"/>
</dbReference>
<dbReference type="CDD" id="cd00085">
    <property type="entry name" value="HNHc"/>
    <property type="match status" value="1"/>
</dbReference>
<evidence type="ECO:0000256" key="1">
    <source>
        <dbReference type="SAM" id="MobiDB-lite"/>
    </source>
</evidence>
<evidence type="ECO:0000313" key="3">
    <source>
        <dbReference type="Proteomes" id="UP000569732"/>
    </source>
</evidence>
<reference evidence="2 3" key="1">
    <citation type="submission" date="2020-07" db="EMBL/GenBank/DDBJ databases">
        <title>Endozoicomonas sp. nov., isolated from sediment.</title>
        <authorList>
            <person name="Gu T."/>
        </authorList>
    </citation>
    <scope>NUCLEOTIDE SEQUENCE [LARGE SCALE GENOMIC DNA]</scope>
    <source>
        <strain evidence="2 3">SM1973</strain>
    </source>
</reference>
<dbReference type="GO" id="GO:0004519">
    <property type="term" value="F:endonuclease activity"/>
    <property type="evidence" value="ECO:0007669"/>
    <property type="project" value="UniProtKB-KW"/>
</dbReference>
<sequence length="182" mass="21143">GGVIGSTRGKGKGDKKGRNKYTRDGMSIEGDTKKLIREQVFSYKNNSNYALKPSPKNPEVNRYQKVGVLRHERQRQQFDNHVKKDFIRHWAKTSNQAKRILSPMELKLATATGKLPKRYEVHHMKPLYRGGDNSYDNLRVIQKKIHQGRTKKLHKYENGKNPYRKTLENRGIDPNDSTNNLE</sequence>
<feature type="region of interest" description="Disordered" evidence="1">
    <location>
        <begin position="146"/>
        <end position="182"/>
    </location>
</feature>
<organism evidence="2 3">
    <name type="scientific">Spartinivicinus marinus</name>
    <dbReference type="NCBI Taxonomy" id="2994442"/>
    <lineage>
        <taxon>Bacteria</taxon>
        <taxon>Pseudomonadati</taxon>
        <taxon>Pseudomonadota</taxon>
        <taxon>Gammaproteobacteria</taxon>
        <taxon>Oceanospirillales</taxon>
        <taxon>Zooshikellaceae</taxon>
        <taxon>Spartinivicinus</taxon>
    </lineage>
</organism>
<keyword evidence="2" id="KW-0540">Nuclease</keyword>
<comment type="caution">
    <text evidence="2">The sequence shown here is derived from an EMBL/GenBank/DDBJ whole genome shotgun (WGS) entry which is preliminary data.</text>
</comment>
<dbReference type="InterPro" id="IPR003615">
    <property type="entry name" value="HNH_nuc"/>
</dbReference>
<dbReference type="SUPFAM" id="SSF54060">
    <property type="entry name" value="His-Me finger endonucleases"/>
    <property type="match status" value="1"/>
</dbReference>